<evidence type="ECO:0000313" key="1">
    <source>
        <dbReference type="EMBL" id="QYM80285.1"/>
    </source>
</evidence>
<keyword evidence="2" id="KW-1185">Reference proteome</keyword>
<dbReference type="AlphaFoldDB" id="A0A8F9TY54"/>
<evidence type="ECO:0000313" key="2">
    <source>
        <dbReference type="Proteomes" id="UP000825051"/>
    </source>
</evidence>
<reference evidence="1" key="1">
    <citation type="submission" date="2021-08" db="EMBL/GenBank/DDBJ databases">
        <title>Genome of a novel bacterium of the phylum Verrucomicrobia, Oleiharenicola sp. KSB-15.</title>
        <authorList>
            <person name="Chung J.-H."/>
            <person name="Ahn J.-H."/>
            <person name="Yoon Y."/>
            <person name="Kim D.-Y."/>
            <person name="An S.-H."/>
            <person name="Park I."/>
            <person name="Yeon J."/>
        </authorList>
    </citation>
    <scope>NUCLEOTIDE SEQUENCE</scope>
    <source>
        <strain evidence="1">KSB-15</strain>
    </source>
</reference>
<sequence>MIVNRPMPFVEALGAAHARSLLPTTGRTVDLQQLDGGVKRRAMMSATVDTVQRLQEYADGVDSLLAGNKSEAEVRAWLKEQIAAAGYQPDPEQRGGLQDLGSSPRLNLILETNVATAEGYGRYVQGVQPDVLDEFPAQELFDAAPGGEHRRDWAARWQACGGEFFGRRMIALKSDPVWSRLGDPDRFPDGLGNPYPPFAFNSKWDVRDIDRDEAIDLGLLAPDETVPAPTVDDFSADLQAPPDVRSSWLREAIVAQGLGQFDADGVLHFAGGGG</sequence>
<gene>
    <name evidence="1" type="ORF">K0B96_06630</name>
</gene>
<proteinExistence type="predicted"/>
<protein>
    <submittedName>
        <fullName evidence="1">Uncharacterized protein</fullName>
    </submittedName>
</protein>
<organism evidence="1 2">
    <name type="scientific">Horticoccus luteus</name>
    <dbReference type="NCBI Taxonomy" id="2862869"/>
    <lineage>
        <taxon>Bacteria</taxon>
        <taxon>Pseudomonadati</taxon>
        <taxon>Verrucomicrobiota</taxon>
        <taxon>Opitutia</taxon>
        <taxon>Opitutales</taxon>
        <taxon>Opitutaceae</taxon>
        <taxon>Horticoccus</taxon>
    </lineage>
</organism>
<dbReference type="RefSeq" id="WP_220165248.1">
    <property type="nucleotide sequence ID" value="NZ_CP080507.1"/>
</dbReference>
<dbReference type="KEGG" id="ole:K0B96_06630"/>
<name>A0A8F9TY54_9BACT</name>
<dbReference type="EMBL" id="CP080507">
    <property type="protein sequence ID" value="QYM80285.1"/>
    <property type="molecule type" value="Genomic_DNA"/>
</dbReference>
<accession>A0A8F9TY54</accession>
<dbReference type="Proteomes" id="UP000825051">
    <property type="component" value="Chromosome"/>
</dbReference>